<dbReference type="CDD" id="cd00093">
    <property type="entry name" value="HTH_XRE"/>
    <property type="match status" value="1"/>
</dbReference>
<dbReference type="Proteomes" id="UP000525298">
    <property type="component" value="Unassembled WGS sequence"/>
</dbReference>
<reference evidence="2 3" key="1">
    <citation type="submission" date="2020-07" db="EMBL/GenBank/DDBJ databases">
        <title>Genomic Encyclopedia of Type Strains, Phase IV (KMG-IV): sequencing the most valuable type-strain genomes for metagenomic binning, comparative biology and taxonomic classification.</title>
        <authorList>
            <person name="Goeker M."/>
        </authorList>
    </citation>
    <scope>NUCLEOTIDE SEQUENCE [LARGE SCALE GENOMIC DNA]</scope>
    <source>
        <strain evidence="2 3">DSM 17721</strain>
    </source>
</reference>
<dbReference type="InterPro" id="IPR001387">
    <property type="entry name" value="Cro/C1-type_HTH"/>
</dbReference>
<proteinExistence type="predicted"/>
<keyword evidence="3" id="KW-1185">Reference proteome</keyword>
<organism evidence="2 3">
    <name type="scientific">Desulfosalsimonas propionicica</name>
    <dbReference type="NCBI Taxonomy" id="332175"/>
    <lineage>
        <taxon>Bacteria</taxon>
        <taxon>Pseudomonadati</taxon>
        <taxon>Thermodesulfobacteriota</taxon>
        <taxon>Desulfobacteria</taxon>
        <taxon>Desulfobacterales</taxon>
        <taxon>Desulfosalsimonadaceae</taxon>
        <taxon>Desulfosalsimonas</taxon>
    </lineage>
</organism>
<dbReference type="SUPFAM" id="SSF47413">
    <property type="entry name" value="lambda repressor-like DNA-binding domains"/>
    <property type="match status" value="1"/>
</dbReference>
<comment type="caution">
    <text evidence="2">The sequence shown here is derived from an EMBL/GenBank/DDBJ whole genome shotgun (WGS) entry which is preliminary data.</text>
</comment>
<protein>
    <submittedName>
        <fullName evidence="2">Transcriptional regulator with XRE-family HTH domain</fullName>
    </submittedName>
</protein>
<dbReference type="RefSeq" id="WP_232364801.1">
    <property type="nucleotide sequence ID" value="NZ_JACDUS010000013.1"/>
</dbReference>
<dbReference type="EMBL" id="JACDUS010000013">
    <property type="protein sequence ID" value="MBA2882818.1"/>
    <property type="molecule type" value="Genomic_DNA"/>
</dbReference>
<dbReference type="Gene3D" id="1.10.260.40">
    <property type="entry name" value="lambda repressor-like DNA-binding domains"/>
    <property type="match status" value="1"/>
</dbReference>
<dbReference type="AlphaFoldDB" id="A0A7W0CBU8"/>
<sequence length="119" mass="13664">MDKRYSLRQVAFRVGVEPSYLSKIERGFPVTLSEVKVRILAEDLGENPDLLLALSGKVSADVQEIIRGRPELFTDLIRQIKNMPENDLLKLVQDLRAGKWYVADEEWMQNQGGQYGENR</sequence>
<feature type="domain" description="HTH cro/C1-type" evidence="1">
    <location>
        <begin position="5"/>
        <end position="51"/>
    </location>
</feature>
<dbReference type="Pfam" id="PF01381">
    <property type="entry name" value="HTH_3"/>
    <property type="match status" value="1"/>
</dbReference>
<evidence type="ECO:0000313" key="2">
    <source>
        <dbReference type="EMBL" id="MBA2882818.1"/>
    </source>
</evidence>
<evidence type="ECO:0000259" key="1">
    <source>
        <dbReference type="Pfam" id="PF01381"/>
    </source>
</evidence>
<accession>A0A7W0CBU8</accession>
<dbReference type="GO" id="GO:0003677">
    <property type="term" value="F:DNA binding"/>
    <property type="evidence" value="ECO:0007669"/>
    <property type="project" value="InterPro"/>
</dbReference>
<name>A0A7W0CBU8_9BACT</name>
<dbReference type="InterPro" id="IPR010982">
    <property type="entry name" value="Lambda_DNA-bd_dom_sf"/>
</dbReference>
<gene>
    <name evidence="2" type="ORF">HNR65_003173</name>
</gene>
<evidence type="ECO:0000313" key="3">
    <source>
        <dbReference type="Proteomes" id="UP000525298"/>
    </source>
</evidence>